<dbReference type="Gene3D" id="1.20.930.40">
    <property type="entry name" value="Transferrin receptor-like, dimerisation domain"/>
    <property type="match status" value="1"/>
</dbReference>
<reference evidence="5" key="2">
    <citation type="submission" date="2021-10" db="EMBL/GenBank/DDBJ databases">
        <title>Phylogenomics reveals ancestral predisposition of the termite-cultivated fungus Termitomyces towards a domesticated lifestyle.</title>
        <authorList>
            <person name="Auxier B."/>
            <person name="Grum-Grzhimaylo A."/>
            <person name="Cardenas M.E."/>
            <person name="Lodge J.D."/>
            <person name="Laessoe T."/>
            <person name="Pedersen O."/>
            <person name="Smith M.E."/>
            <person name="Kuyper T.W."/>
            <person name="Franco-Molano E.A."/>
            <person name="Baroni T.J."/>
            <person name="Aanen D.K."/>
        </authorList>
    </citation>
    <scope>NUCLEOTIDE SEQUENCE</scope>
    <source>
        <strain evidence="5">D49</strain>
    </source>
</reference>
<dbReference type="Gene3D" id="3.40.630.10">
    <property type="entry name" value="Zn peptidases"/>
    <property type="match status" value="1"/>
</dbReference>
<keyword evidence="2" id="KW-0175">Coiled coil</keyword>
<dbReference type="InterPro" id="IPR007365">
    <property type="entry name" value="TFR-like_dimer_dom"/>
</dbReference>
<feature type="domain" description="Peptidase M28" evidence="4">
    <location>
        <begin position="50"/>
        <end position="97"/>
    </location>
</feature>
<dbReference type="OrthoDB" id="3046925at2759"/>
<dbReference type="GO" id="GO:0004180">
    <property type="term" value="F:carboxypeptidase activity"/>
    <property type="evidence" value="ECO:0007669"/>
    <property type="project" value="TreeGrafter"/>
</dbReference>
<keyword evidence="6" id="KW-1185">Reference proteome</keyword>
<evidence type="ECO:0000256" key="2">
    <source>
        <dbReference type="SAM" id="Coils"/>
    </source>
</evidence>
<accession>A0A9P7FY58</accession>
<reference evidence="5" key="1">
    <citation type="submission" date="2021-02" db="EMBL/GenBank/DDBJ databases">
        <authorList>
            <person name="Nieuwenhuis M."/>
            <person name="Van De Peppel L.J.J."/>
        </authorList>
    </citation>
    <scope>NUCLEOTIDE SEQUENCE</scope>
    <source>
        <strain evidence="5">D49</strain>
    </source>
</reference>
<comment type="caution">
    <text evidence="5">The sequence shown here is derived from an EMBL/GenBank/DDBJ whole genome shotgun (WGS) entry which is preliminary data.</text>
</comment>
<feature type="non-terminal residue" evidence="5">
    <location>
        <position position="384"/>
    </location>
</feature>
<dbReference type="Pfam" id="PF04253">
    <property type="entry name" value="TFR_dimer"/>
    <property type="match status" value="1"/>
</dbReference>
<dbReference type="AlphaFoldDB" id="A0A9P7FY58"/>
<gene>
    <name evidence="5" type="ORF">H0H81_004950</name>
</gene>
<feature type="coiled-coil region" evidence="2">
    <location>
        <begin position="204"/>
        <end position="231"/>
    </location>
</feature>
<evidence type="ECO:0008006" key="7">
    <source>
        <dbReference type="Google" id="ProtNLM"/>
    </source>
</evidence>
<proteinExistence type="inferred from homology"/>
<evidence type="ECO:0000259" key="4">
    <source>
        <dbReference type="Pfam" id="PF04389"/>
    </source>
</evidence>
<dbReference type="SUPFAM" id="SSF47672">
    <property type="entry name" value="Transferrin receptor-like dimerisation domain"/>
    <property type="match status" value="1"/>
</dbReference>
<dbReference type="PANTHER" id="PTHR10404">
    <property type="entry name" value="N-ACETYLATED-ALPHA-LINKED ACIDIC DIPEPTIDASE"/>
    <property type="match status" value="1"/>
</dbReference>
<name>A0A9P7FY58_9AGAR</name>
<comment type="similarity">
    <text evidence="1">Belongs to the peptidase M28 family. M28B subfamily.</text>
</comment>
<organism evidence="5 6">
    <name type="scientific">Sphagnurus paluster</name>
    <dbReference type="NCBI Taxonomy" id="117069"/>
    <lineage>
        <taxon>Eukaryota</taxon>
        <taxon>Fungi</taxon>
        <taxon>Dikarya</taxon>
        <taxon>Basidiomycota</taxon>
        <taxon>Agaricomycotina</taxon>
        <taxon>Agaricomycetes</taxon>
        <taxon>Agaricomycetidae</taxon>
        <taxon>Agaricales</taxon>
        <taxon>Tricholomatineae</taxon>
        <taxon>Lyophyllaceae</taxon>
        <taxon>Sphagnurus</taxon>
    </lineage>
</organism>
<dbReference type="InterPro" id="IPR039373">
    <property type="entry name" value="Peptidase_M28B"/>
</dbReference>
<feature type="domain" description="Transferrin receptor-like dimerisation" evidence="3">
    <location>
        <begin position="317"/>
        <end position="359"/>
    </location>
</feature>
<protein>
    <recommendedName>
        <fullName evidence="7">Peptidase M28 domain-containing protein</fullName>
    </recommendedName>
</protein>
<dbReference type="Pfam" id="PF04389">
    <property type="entry name" value="Peptidase_M28"/>
    <property type="match status" value="1"/>
</dbReference>
<evidence type="ECO:0000313" key="5">
    <source>
        <dbReference type="EMBL" id="KAG5639289.1"/>
    </source>
</evidence>
<evidence type="ECO:0000256" key="1">
    <source>
        <dbReference type="ARBA" id="ARBA00005634"/>
    </source>
</evidence>
<dbReference type="EMBL" id="JABCKI010005726">
    <property type="protein sequence ID" value="KAG5639289.1"/>
    <property type="molecule type" value="Genomic_DNA"/>
</dbReference>
<sequence length="384" mass="43454">PGLWGLQIRPAERSHFTKLSVVSVRCFEVDGNRFELVRTRPSPPKPNLESFTVVFASWDAEEYGLVGSTEWGEDFPEWISKHAVAYLNVDVSVSGSRWQAGGSPSLAHLIKKSALDVPHPTVEGKTLWDARHDEGPFGIERSNMTIDIEFLNNYITVEKEHHASSTGVNPLGSGSDYTVFLQRLGPLISVEDLSTRVSFEVPSYHNLRRAIKKLQRSSLELDKEKSKAEKEFKHLLRKLHSPHGQCKKSHHFVRHAADWVKKVFGVEPHHYQRISRPEVDSWTRFLEFDGGDVRTSAAGAVLPPKHSHLIKQLIKAAKRVVQANKKIIAFERGFISQEGIKDREWYKHLGVAPGKWLGERSTALLKRSRLWSDNFPCPDGGCHI</sequence>
<evidence type="ECO:0000259" key="3">
    <source>
        <dbReference type="Pfam" id="PF04253"/>
    </source>
</evidence>
<evidence type="ECO:0000313" key="6">
    <source>
        <dbReference type="Proteomes" id="UP000717328"/>
    </source>
</evidence>
<dbReference type="InterPro" id="IPR036757">
    <property type="entry name" value="TFR-like_dimer_dom_sf"/>
</dbReference>
<dbReference type="PANTHER" id="PTHR10404:SF46">
    <property type="entry name" value="VACUOLAR PROTEIN SORTING-ASSOCIATED PROTEIN 70"/>
    <property type="match status" value="1"/>
</dbReference>
<dbReference type="SUPFAM" id="SSF53187">
    <property type="entry name" value="Zn-dependent exopeptidases"/>
    <property type="match status" value="1"/>
</dbReference>
<dbReference type="InterPro" id="IPR007484">
    <property type="entry name" value="Peptidase_M28"/>
</dbReference>
<dbReference type="Proteomes" id="UP000717328">
    <property type="component" value="Unassembled WGS sequence"/>
</dbReference>